<dbReference type="EMBL" id="CP014672">
    <property type="protein sequence ID" value="ANW99907.1"/>
    <property type="molecule type" value="Genomic_DNA"/>
</dbReference>
<dbReference type="Gene3D" id="3.20.20.140">
    <property type="entry name" value="Metal-dependent hydrolases"/>
    <property type="match status" value="1"/>
</dbReference>
<dbReference type="SUPFAM" id="SSF51556">
    <property type="entry name" value="Metallo-dependent hydrolases"/>
    <property type="match status" value="1"/>
</dbReference>
<dbReference type="AlphaFoldDB" id="A0A1B1YGL7"/>
<accession>A0A1B1YGL7</accession>
<evidence type="ECO:0000313" key="2">
    <source>
        <dbReference type="EMBL" id="ANW99907.1"/>
    </source>
</evidence>
<dbReference type="InterPro" id="IPR032466">
    <property type="entry name" value="Metal_Hydrolase"/>
</dbReference>
<dbReference type="OrthoDB" id="9771932at2"/>
<reference evidence="2 3" key="1">
    <citation type="submission" date="2016-02" db="EMBL/GenBank/DDBJ databases">
        <title>Comparison of Clostridium stercorarium subspecies using comparative genomics and transcriptomics.</title>
        <authorList>
            <person name="Schellenberg J."/>
            <person name="Thallinger G."/>
            <person name="Levin D.B."/>
            <person name="Zhang X."/>
            <person name="Alvare G."/>
            <person name="Fristensky B."/>
            <person name="Sparling R."/>
        </authorList>
    </citation>
    <scope>NUCLEOTIDE SEQUENCE [LARGE SCALE GENOMIC DNA]</scope>
    <source>
        <strain evidence="2 3">DSM 2910</strain>
    </source>
</reference>
<dbReference type="RefSeq" id="WP_015360365.1">
    <property type="nucleotide sequence ID" value="NZ_CP014672.1"/>
</dbReference>
<gene>
    <name evidence="2" type="ORF">CSTERTH_13160</name>
</gene>
<name>A0A1B1YGL7_THEST</name>
<evidence type="ECO:0000313" key="3">
    <source>
        <dbReference type="Proteomes" id="UP000092971"/>
    </source>
</evidence>
<proteinExistence type="predicted"/>
<dbReference type="GO" id="GO:0016787">
    <property type="term" value="F:hydrolase activity"/>
    <property type="evidence" value="ECO:0007669"/>
    <property type="project" value="InterPro"/>
</dbReference>
<evidence type="ECO:0000259" key="1">
    <source>
        <dbReference type="Pfam" id="PF04909"/>
    </source>
</evidence>
<sequence>MIIPKIDIHAHIVFQREYPGMGDGRFYPPTIEEIRKMYDAVGVEKGVQLPLVSPEHHHDLLTNRDARLLVEKHPDTVGWWFCNVDPRWLKNTADADLSIVMEYYKSLGAKGIGELTANLYIDDPMMQNLFYHAEKCGLPVLFHIGKAGGDDYGIVDDFGLPRLEETLKRFPNLIFIGHSKKWWSAISGDCTEEIWGTNPKGPVAPGGRVVELLRKYPNMYADLSAASGENAIMRDPEFGYKFLEEFQDKLLFGLDYCKVTDYRHLSKFLDDAVETGKISQTAYNKICRENALKLLEG</sequence>
<dbReference type="InterPro" id="IPR006680">
    <property type="entry name" value="Amidohydro-rel"/>
</dbReference>
<dbReference type="Proteomes" id="UP000092971">
    <property type="component" value="Chromosome"/>
</dbReference>
<organism evidence="2 3">
    <name type="scientific">Thermoclostridium stercorarium subsp. thermolacticum DSM 2910</name>
    <dbReference type="NCBI Taxonomy" id="1121336"/>
    <lineage>
        <taxon>Bacteria</taxon>
        <taxon>Bacillati</taxon>
        <taxon>Bacillota</taxon>
        <taxon>Clostridia</taxon>
        <taxon>Eubacteriales</taxon>
        <taxon>Oscillospiraceae</taxon>
        <taxon>Thermoclostridium</taxon>
    </lineage>
</organism>
<protein>
    <recommendedName>
        <fullName evidence="1">Amidohydrolase-related domain-containing protein</fullName>
    </recommendedName>
</protein>
<dbReference type="Pfam" id="PF04909">
    <property type="entry name" value="Amidohydro_2"/>
    <property type="match status" value="1"/>
</dbReference>
<feature type="domain" description="Amidohydrolase-related" evidence="1">
    <location>
        <begin position="6"/>
        <end position="295"/>
    </location>
</feature>